<name>A0AAD5W0Q5_9AGAR</name>
<dbReference type="GO" id="GO:0016747">
    <property type="term" value="F:acyltransferase activity, transferring groups other than amino-acyl groups"/>
    <property type="evidence" value="ECO:0007669"/>
    <property type="project" value="InterPro"/>
</dbReference>
<dbReference type="SUPFAM" id="SSF55729">
    <property type="entry name" value="Acyl-CoA N-acyltransferases (Nat)"/>
    <property type="match status" value="2"/>
</dbReference>
<dbReference type="Proteomes" id="UP001213000">
    <property type="component" value="Unassembled WGS sequence"/>
</dbReference>
<dbReference type="InterPro" id="IPR000182">
    <property type="entry name" value="GNAT_dom"/>
</dbReference>
<dbReference type="InterPro" id="IPR016181">
    <property type="entry name" value="Acyl_CoA_acyltransferase"/>
</dbReference>
<evidence type="ECO:0000259" key="1">
    <source>
        <dbReference type="Pfam" id="PF13302"/>
    </source>
</evidence>
<feature type="domain" description="N-acetyltransferase" evidence="1">
    <location>
        <begin position="10"/>
        <end position="193"/>
    </location>
</feature>
<dbReference type="Gene3D" id="3.40.630.30">
    <property type="match status" value="2"/>
</dbReference>
<dbReference type="PANTHER" id="PTHR43328:SF1">
    <property type="entry name" value="N-ACETYLTRANSFERASE DOMAIN-CONTAINING PROTEIN"/>
    <property type="match status" value="1"/>
</dbReference>
<organism evidence="2 3">
    <name type="scientific">Leucocoprinus birnbaumii</name>
    <dbReference type="NCBI Taxonomy" id="56174"/>
    <lineage>
        <taxon>Eukaryota</taxon>
        <taxon>Fungi</taxon>
        <taxon>Dikarya</taxon>
        <taxon>Basidiomycota</taxon>
        <taxon>Agaricomycotina</taxon>
        <taxon>Agaricomycetes</taxon>
        <taxon>Agaricomycetidae</taxon>
        <taxon>Agaricales</taxon>
        <taxon>Agaricineae</taxon>
        <taxon>Agaricaceae</taxon>
        <taxon>Leucocoprinus</taxon>
    </lineage>
</organism>
<dbReference type="EMBL" id="JANIEX010000043">
    <property type="protein sequence ID" value="KAJ3575239.1"/>
    <property type="molecule type" value="Genomic_DNA"/>
</dbReference>
<dbReference type="Pfam" id="PF13302">
    <property type="entry name" value="Acetyltransf_3"/>
    <property type="match status" value="2"/>
</dbReference>
<dbReference type="AlphaFoldDB" id="A0AAD5W0Q5"/>
<evidence type="ECO:0000313" key="3">
    <source>
        <dbReference type="Proteomes" id="UP001213000"/>
    </source>
</evidence>
<dbReference type="PANTHER" id="PTHR43328">
    <property type="entry name" value="ACETYLTRANSFERASE-RELATED"/>
    <property type="match status" value="1"/>
</dbReference>
<evidence type="ECO:0000313" key="2">
    <source>
        <dbReference type="EMBL" id="KAJ3575239.1"/>
    </source>
</evidence>
<reference evidence="2" key="1">
    <citation type="submission" date="2022-07" db="EMBL/GenBank/DDBJ databases">
        <title>Genome Sequence of Leucocoprinus birnbaumii.</title>
        <authorList>
            <person name="Buettner E."/>
        </authorList>
    </citation>
    <scope>NUCLEOTIDE SEQUENCE</scope>
    <source>
        <strain evidence="2">VT141</strain>
    </source>
</reference>
<keyword evidence="3" id="KW-1185">Reference proteome</keyword>
<sequence>MLRLRKHANIVITPPRETDIPEVIPHLNDERIHLWLTTAYPYTVEHARTWNTRIISECQSGLHELNAALKDTTSPKPIVLNQLPVRVLRELQEDGTDKYIGDIGCIRCSEVDLLGRPELTREKNSSLPAGHRDIVWTFGDWLIPSYHGKGIMTDAVDTVIRDLAQPLLGAFHFVAAVFSGNEGSSKVFLKNGFAHENWNESSFTLMNRLGPFEVNPRTQEPMIRLRKHPNIVITPPRESDIPKSIPHFNDERVNRWLNTAYPFTAEHAKERFSRKLSDCELGLQELHDALSDPMSTRPIILSCLPVRALREIQEDGTEQYIGDIGCKRCPEVELLGNPKLSSEVNSSLPAGHPNIVWSFGDWLAASHHGKGIMTDAVDTMIQDLAQPLLGATHFTAMIYSGNEGSSKVFLKNGFAHVRCVKNHRVVRGFSRDVDVYELRLDRTFDKARALIFVLFPFSSTPEMIQIGPLEINPLTEEPFLRLRKHPNVIITPPRLTDAPLLVHPLNDEKVHVWLSSPPYPYTLDHASQFIDIVKPNCDRGIQELSDAGEEHKPLVLSQCPVRFLREIQEDGSDVFLGDISIDRCAEVEDLMENTRVTNTANLSLPPGHPEIIWTIGCE</sequence>
<gene>
    <name evidence="2" type="ORF">NP233_g1228</name>
</gene>
<accession>A0AAD5W0Q5</accession>
<feature type="domain" description="N-acetyltransferase" evidence="1">
    <location>
        <begin position="231"/>
        <end position="414"/>
    </location>
</feature>
<protein>
    <recommendedName>
        <fullName evidence="1">N-acetyltransferase domain-containing protein</fullName>
    </recommendedName>
</protein>
<comment type="caution">
    <text evidence="2">The sequence shown here is derived from an EMBL/GenBank/DDBJ whole genome shotgun (WGS) entry which is preliminary data.</text>
</comment>
<proteinExistence type="predicted"/>